<evidence type="ECO:0000313" key="2">
    <source>
        <dbReference type="Proteomes" id="UP001314170"/>
    </source>
</evidence>
<organism evidence="1 2">
    <name type="scientific">Dovyalis caffra</name>
    <dbReference type="NCBI Taxonomy" id="77055"/>
    <lineage>
        <taxon>Eukaryota</taxon>
        <taxon>Viridiplantae</taxon>
        <taxon>Streptophyta</taxon>
        <taxon>Embryophyta</taxon>
        <taxon>Tracheophyta</taxon>
        <taxon>Spermatophyta</taxon>
        <taxon>Magnoliopsida</taxon>
        <taxon>eudicotyledons</taxon>
        <taxon>Gunneridae</taxon>
        <taxon>Pentapetalae</taxon>
        <taxon>rosids</taxon>
        <taxon>fabids</taxon>
        <taxon>Malpighiales</taxon>
        <taxon>Salicaceae</taxon>
        <taxon>Flacourtieae</taxon>
        <taxon>Dovyalis</taxon>
    </lineage>
</organism>
<sequence length="88" mass="10041">MVGLKSKVYTEKPPHYHMDITSTTTKYTHGHCNIDLFIHFSHLYKERGIRNRLDPGVDVTRDHGWLVDTRKIGDKSGDDKSDASSVVD</sequence>
<name>A0AAV1S3J7_9ROSI</name>
<evidence type="ECO:0000313" key="1">
    <source>
        <dbReference type="EMBL" id="CAK7344349.1"/>
    </source>
</evidence>
<dbReference type="EMBL" id="CAWUPB010001161">
    <property type="protein sequence ID" value="CAK7344349.1"/>
    <property type="molecule type" value="Genomic_DNA"/>
</dbReference>
<gene>
    <name evidence="1" type="ORF">DCAF_LOCUS17747</name>
</gene>
<dbReference type="AlphaFoldDB" id="A0AAV1S3J7"/>
<dbReference type="Proteomes" id="UP001314170">
    <property type="component" value="Unassembled WGS sequence"/>
</dbReference>
<keyword evidence="2" id="KW-1185">Reference proteome</keyword>
<reference evidence="1 2" key="1">
    <citation type="submission" date="2024-01" db="EMBL/GenBank/DDBJ databases">
        <authorList>
            <person name="Waweru B."/>
        </authorList>
    </citation>
    <scope>NUCLEOTIDE SEQUENCE [LARGE SCALE GENOMIC DNA]</scope>
</reference>
<accession>A0AAV1S3J7</accession>
<protein>
    <submittedName>
        <fullName evidence="1">Uncharacterized protein</fullName>
    </submittedName>
</protein>
<proteinExistence type="predicted"/>
<comment type="caution">
    <text evidence="1">The sequence shown here is derived from an EMBL/GenBank/DDBJ whole genome shotgun (WGS) entry which is preliminary data.</text>
</comment>